<proteinExistence type="predicted"/>
<dbReference type="InterPro" id="IPR002885">
    <property type="entry name" value="PPR_rpt"/>
</dbReference>
<dbReference type="FunFam" id="1.25.40.10:FF:000305">
    <property type="entry name" value="Pentatricopeptide repeat-containing protein mitochondrial"/>
    <property type="match status" value="1"/>
</dbReference>
<dbReference type="Pfam" id="PF14432">
    <property type="entry name" value="DYW_deaminase"/>
    <property type="match status" value="1"/>
</dbReference>
<gene>
    <name evidence="4" type="primary">PCMP-H92</name>
    <name evidence="4" type="ORF">KSP39_PZI007538</name>
</gene>
<dbReference type="AlphaFoldDB" id="A0AAP0G858"/>
<accession>A0AAP0G858</accession>
<evidence type="ECO:0000256" key="2">
    <source>
        <dbReference type="PROSITE-ProRule" id="PRU00708"/>
    </source>
</evidence>
<organism evidence="4 5">
    <name type="scientific">Platanthera zijinensis</name>
    <dbReference type="NCBI Taxonomy" id="2320716"/>
    <lineage>
        <taxon>Eukaryota</taxon>
        <taxon>Viridiplantae</taxon>
        <taxon>Streptophyta</taxon>
        <taxon>Embryophyta</taxon>
        <taxon>Tracheophyta</taxon>
        <taxon>Spermatophyta</taxon>
        <taxon>Magnoliopsida</taxon>
        <taxon>Liliopsida</taxon>
        <taxon>Asparagales</taxon>
        <taxon>Orchidaceae</taxon>
        <taxon>Orchidoideae</taxon>
        <taxon>Orchideae</taxon>
        <taxon>Orchidinae</taxon>
        <taxon>Platanthera</taxon>
    </lineage>
</organism>
<feature type="repeat" description="PPR" evidence="2">
    <location>
        <begin position="532"/>
        <end position="562"/>
    </location>
</feature>
<dbReference type="PROSITE" id="PS51375">
    <property type="entry name" value="PPR"/>
    <property type="match status" value="6"/>
</dbReference>
<evidence type="ECO:0000313" key="4">
    <source>
        <dbReference type="EMBL" id="KAK8944170.1"/>
    </source>
</evidence>
<comment type="caution">
    <text evidence="4">The sequence shown here is derived from an EMBL/GenBank/DDBJ whole genome shotgun (WGS) entry which is preliminary data.</text>
</comment>
<evidence type="ECO:0000313" key="5">
    <source>
        <dbReference type="Proteomes" id="UP001418222"/>
    </source>
</evidence>
<dbReference type="Pfam" id="PF20431">
    <property type="entry name" value="E_motif"/>
    <property type="match status" value="1"/>
</dbReference>
<dbReference type="SUPFAM" id="SSF48452">
    <property type="entry name" value="TPR-like"/>
    <property type="match status" value="1"/>
</dbReference>
<name>A0AAP0G858_9ASPA</name>
<dbReference type="GO" id="GO:0009451">
    <property type="term" value="P:RNA modification"/>
    <property type="evidence" value="ECO:0007669"/>
    <property type="project" value="InterPro"/>
</dbReference>
<dbReference type="InterPro" id="IPR046849">
    <property type="entry name" value="E2_motif"/>
</dbReference>
<keyword evidence="5" id="KW-1185">Reference proteome</keyword>
<dbReference type="PANTHER" id="PTHR47926">
    <property type="entry name" value="PENTATRICOPEPTIDE REPEAT-CONTAINING PROTEIN"/>
    <property type="match status" value="1"/>
</dbReference>
<evidence type="ECO:0000256" key="1">
    <source>
        <dbReference type="ARBA" id="ARBA00022737"/>
    </source>
</evidence>
<dbReference type="InterPro" id="IPR032867">
    <property type="entry name" value="DYW_dom"/>
</dbReference>
<dbReference type="Proteomes" id="UP001418222">
    <property type="component" value="Unassembled WGS sequence"/>
</dbReference>
<dbReference type="Pfam" id="PF20430">
    <property type="entry name" value="Eplus_motif"/>
    <property type="match status" value="1"/>
</dbReference>
<dbReference type="NCBIfam" id="TIGR00756">
    <property type="entry name" value="PPR"/>
    <property type="match status" value="7"/>
</dbReference>
<feature type="repeat" description="PPR" evidence="2">
    <location>
        <begin position="308"/>
        <end position="342"/>
    </location>
</feature>
<dbReference type="EMBL" id="JBBWWQ010000006">
    <property type="protein sequence ID" value="KAK8944170.1"/>
    <property type="molecule type" value="Genomic_DNA"/>
</dbReference>
<dbReference type="GO" id="GO:0003723">
    <property type="term" value="F:RNA binding"/>
    <property type="evidence" value="ECO:0007669"/>
    <property type="project" value="InterPro"/>
</dbReference>
<protein>
    <submittedName>
        <fullName evidence="4">Pentatricopeptide repeat-containing protein</fullName>
    </submittedName>
</protein>
<dbReference type="Pfam" id="PF13041">
    <property type="entry name" value="PPR_2"/>
    <property type="match status" value="3"/>
</dbReference>
<feature type="repeat" description="PPR" evidence="2">
    <location>
        <begin position="563"/>
        <end position="597"/>
    </location>
</feature>
<feature type="repeat" description="PPR" evidence="2">
    <location>
        <begin position="161"/>
        <end position="195"/>
    </location>
</feature>
<dbReference type="FunFam" id="1.25.40.10:FF:000348">
    <property type="entry name" value="Pentatricopeptide repeat-containing protein chloroplastic"/>
    <property type="match status" value="1"/>
</dbReference>
<reference evidence="4 5" key="1">
    <citation type="journal article" date="2022" name="Nat. Plants">
        <title>Genomes of leafy and leafless Platanthera orchids illuminate the evolution of mycoheterotrophy.</title>
        <authorList>
            <person name="Li M.H."/>
            <person name="Liu K.W."/>
            <person name="Li Z."/>
            <person name="Lu H.C."/>
            <person name="Ye Q.L."/>
            <person name="Zhang D."/>
            <person name="Wang J.Y."/>
            <person name="Li Y.F."/>
            <person name="Zhong Z.M."/>
            <person name="Liu X."/>
            <person name="Yu X."/>
            <person name="Liu D.K."/>
            <person name="Tu X.D."/>
            <person name="Liu B."/>
            <person name="Hao Y."/>
            <person name="Liao X.Y."/>
            <person name="Jiang Y.T."/>
            <person name="Sun W.H."/>
            <person name="Chen J."/>
            <person name="Chen Y.Q."/>
            <person name="Ai Y."/>
            <person name="Zhai J.W."/>
            <person name="Wu S.S."/>
            <person name="Zhou Z."/>
            <person name="Hsiao Y.Y."/>
            <person name="Wu W.L."/>
            <person name="Chen Y.Y."/>
            <person name="Lin Y.F."/>
            <person name="Hsu J.L."/>
            <person name="Li C.Y."/>
            <person name="Wang Z.W."/>
            <person name="Zhao X."/>
            <person name="Zhong W.Y."/>
            <person name="Ma X.K."/>
            <person name="Ma L."/>
            <person name="Huang J."/>
            <person name="Chen G.Z."/>
            <person name="Huang M.Z."/>
            <person name="Huang L."/>
            <person name="Peng D.H."/>
            <person name="Luo Y.B."/>
            <person name="Zou S.Q."/>
            <person name="Chen S.P."/>
            <person name="Lan S."/>
            <person name="Tsai W.C."/>
            <person name="Van de Peer Y."/>
            <person name="Liu Z.J."/>
        </authorList>
    </citation>
    <scope>NUCLEOTIDE SEQUENCE [LARGE SCALE GENOMIC DNA]</scope>
    <source>
        <strain evidence="4">Lor287</strain>
    </source>
</reference>
<feature type="repeat" description="PPR" evidence="2">
    <location>
        <begin position="460"/>
        <end position="494"/>
    </location>
</feature>
<sequence>MLLHRPKSRLFSTAAHRRLSPSADPPSHYAALLQSCNDPPHIRLLHQQILTRGLLSPTPSPSLGLAIAAAYLASGALAAAAAVLERLSPSPIQWWNLLIRKNLQHGLIDRAFPLLLRLRRAATMPDGHTLPFVLKACGELPSFRRGTIGHAIACLTGLDCNAFVSNSLITMYSRCGSLADACKVFDEMTTRGIDDLISWNSIVASHVKAGSHLSAIKLFAEMSRSSVSHRNGGYSSNERRSDAISLVSILPACAALKDLSRARQVHGHAMRNELHGDVFIANAIMDAYAKCGSMIDSLRVFRRMGIRDVVSWNTMVGGYSQNGKLEEAFELFKEMRDRKIDLNVVTWTAVIAGYAQHGRSREALEVFRQMRLTGANPNSVTVISLLSACASIGAVSQGMEVHAHTLRKYLLTTNDAREEEEEEEEEDLMVQNSLIDMYSKCKNFSAAQSIFRFIPPSKRNVVTWTVLIGGYAQHGDANLALELFSTMLEDGSTSPNAFTLSCALIACARLSALRSGRAVHAYALRNRHEIDMMFVSNCLIDMYSKCGHIESARRVFDEMPRRNSVSWTSLMMGYGMHGRGEDALSVFEKMRSSGMAPDGITFLVLLYAFNHSGMVDRGLEYFGIMSRDHGVVAGSEHYACIIDLLGRCGRLREAWEKIDEMPTKPTSVIWVALLGACRTHSNVELGVHAFEKLMELGYVNDGTCTILSNIYANAGLWQDVARIRLLMRNSGIKKRPGCSWIHGKKGTAAFYVGDKSHPESQEVYALLGNLIERIKALGYTPKTCFALHDVDDEEKGYLLLEHSEKLALAYGILTSSPGAAIRITKNMRVCGDCHSAITFISMIVDHEILLRDSSRFHIFKNGSCSCRGFW</sequence>
<keyword evidence="1" id="KW-0677">Repeat</keyword>
<dbReference type="InterPro" id="IPR011990">
    <property type="entry name" value="TPR-like_helical_dom_sf"/>
</dbReference>
<feature type="domain" description="DYW" evidence="3">
    <location>
        <begin position="778"/>
        <end position="870"/>
    </location>
</feature>
<dbReference type="GO" id="GO:0008270">
    <property type="term" value="F:zinc ion binding"/>
    <property type="evidence" value="ECO:0007669"/>
    <property type="project" value="InterPro"/>
</dbReference>
<dbReference type="InterPro" id="IPR046848">
    <property type="entry name" value="E_motif"/>
</dbReference>
<dbReference type="Gene3D" id="1.25.40.10">
    <property type="entry name" value="Tetratricopeptide repeat domain"/>
    <property type="match status" value="4"/>
</dbReference>
<dbReference type="Pfam" id="PF01535">
    <property type="entry name" value="PPR"/>
    <property type="match status" value="5"/>
</dbReference>
<dbReference type="PANTHER" id="PTHR47926:SF445">
    <property type="entry name" value="DYW DOMAIN-CONTAINING PROTEIN"/>
    <property type="match status" value="1"/>
</dbReference>
<evidence type="ECO:0000259" key="3">
    <source>
        <dbReference type="Pfam" id="PF14432"/>
    </source>
</evidence>
<feature type="repeat" description="PPR" evidence="2">
    <location>
        <begin position="343"/>
        <end position="377"/>
    </location>
</feature>
<dbReference type="InterPro" id="IPR046960">
    <property type="entry name" value="PPR_At4g14850-like_plant"/>
</dbReference>